<dbReference type="SFLD" id="SFLDF00288">
    <property type="entry name" value="HemN-like__clustered_with_nucl"/>
    <property type="match status" value="1"/>
</dbReference>
<evidence type="ECO:0000313" key="4">
    <source>
        <dbReference type="EMBL" id="SEN37306.1"/>
    </source>
</evidence>
<sequence>MTTINSQLLLPGKQAPKLSALPPLSLYIHIPWCLKKCPYCDFNSHAVRTGIDIDEKNYVSALIRDLESALPHVWGRRLISVFFGGGTPSLFSAASIDMLLTAVQTLLPLEPGAEVTLEANPGTFEAEKFAAYRDAGINRLSIGIQSFNSDHLRSLGRIHDGQDAIKAIEMAQKNFDNINLDLMYALPGQKLNEAGNDIKTACTFGVPHLSAYHLTLEPNTFFHRFPPVLPSDEQSAAMQELIEQTLADHQYLHYETSAFSQRGRAAQHNMNYWLFGDYLGIGAGAHSKISFETQIIRQMRFKQPQEYTEKASLAGAGSETTVQSRQTLSINDRCFEFMMNALRLTGGFESALFQERTGLPLNIIMPQLDEAERRCLITRDNRHIKPTHLGKLFLNDLLQLFLAESHEHLPETKGNDAA</sequence>
<keyword evidence="2" id="KW-0479">Metal-binding</keyword>
<proteinExistence type="inferred from homology"/>
<dbReference type="InterPro" id="IPR004559">
    <property type="entry name" value="HemW-like"/>
</dbReference>
<dbReference type="EMBL" id="FOCP01000015">
    <property type="protein sequence ID" value="SEN37306.1"/>
    <property type="molecule type" value="Genomic_DNA"/>
</dbReference>
<dbReference type="Pfam" id="PF06969">
    <property type="entry name" value="HemN_C"/>
    <property type="match status" value="1"/>
</dbReference>
<dbReference type="Gene3D" id="3.30.750.200">
    <property type="match status" value="1"/>
</dbReference>
<dbReference type="GO" id="GO:0051539">
    <property type="term" value="F:4 iron, 4 sulfur cluster binding"/>
    <property type="evidence" value="ECO:0007669"/>
    <property type="project" value="UniProtKB-UniRule"/>
</dbReference>
<dbReference type="SUPFAM" id="SSF102114">
    <property type="entry name" value="Radical SAM enzymes"/>
    <property type="match status" value="1"/>
</dbReference>
<dbReference type="InterPro" id="IPR010723">
    <property type="entry name" value="HemN_C"/>
</dbReference>
<dbReference type="SFLD" id="SFLDG01065">
    <property type="entry name" value="anaerobic_coproporphyrinogen-I"/>
    <property type="match status" value="1"/>
</dbReference>
<dbReference type="InterPro" id="IPR034505">
    <property type="entry name" value="Coproporphyrinogen-III_oxidase"/>
</dbReference>
<protein>
    <recommendedName>
        <fullName evidence="2">Heme chaperone HemW</fullName>
    </recommendedName>
</protein>
<dbReference type="PROSITE" id="PS51918">
    <property type="entry name" value="RADICAL_SAM"/>
    <property type="match status" value="1"/>
</dbReference>
<dbReference type="GO" id="GO:0006779">
    <property type="term" value="P:porphyrin-containing compound biosynthetic process"/>
    <property type="evidence" value="ECO:0007669"/>
    <property type="project" value="InterPro"/>
</dbReference>
<gene>
    <name evidence="4" type="ORF">SAMN05216325_11573</name>
</gene>
<dbReference type="SFLD" id="SFLDF00562">
    <property type="entry name" value="HemN-like__clustered_with_heat"/>
    <property type="match status" value="1"/>
</dbReference>
<dbReference type="NCBIfam" id="TIGR00539">
    <property type="entry name" value="hemN_rel"/>
    <property type="match status" value="1"/>
</dbReference>
<keyword evidence="2" id="KW-0411">Iron-sulfur</keyword>
<keyword evidence="2" id="KW-0408">Iron</keyword>
<dbReference type="CDD" id="cd01335">
    <property type="entry name" value="Radical_SAM"/>
    <property type="match status" value="1"/>
</dbReference>
<keyword evidence="2" id="KW-0143">Chaperone</keyword>
<dbReference type="InterPro" id="IPR058240">
    <property type="entry name" value="rSAM_sf"/>
</dbReference>
<dbReference type="GO" id="GO:0004109">
    <property type="term" value="F:coproporphyrinogen oxidase activity"/>
    <property type="evidence" value="ECO:0007669"/>
    <property type="project" value="InterPro"/>
</dbReference>
<dbReference type="PANTHER" id="PTHR13932:SF5">
    <property type="entry name" value="RADICAL S-ADENOSYL METHIONINE DOMAIN-CONTAINING PROTEIN 1, MITOCHONDRIAL"/>
    <property type="match status" value="1"/>
</dbReference>
<evidence type="ECO:0000313" key="5">
    <source>
        <dbReference type="Proteomes" id="UP000199459"/>
    </source>
</evidence>
<dbReference type="GO" id="GO:0046872">
    <property type="term" value="F:metal ion binding"/>
    <property type="evidence" value="ECO:0007669"/>
    <property type="project" value="UniProtKB-UniRule"/>
</dbReference>
<keyword evidence="2" id="KW-0004">4Fe-4S</keyword>
<dbReference type="PANTHER" id="PTHR13932">
    <property type="entry name" value="COPROPORPHYRINIGEN III OXIDASE"/>
    <property type="match status" value="1"/>
</dbReference>
<evidence type="ECO:0000256" key="1">
    <source>
        <dbReference type="ARBA" id="ARBA00006100"/>
    </source>
</evidence>
<comment type="similarity">
    <text evidence="1">Belongs to the anaerobic coproporphyrinogen-III oxidase family. HemW subfamily.</text>
</comment>
<dbReference type="Pfam" id="PF04055">
    <property type="entry name" value="Radical_SAM"/>
    <property type="match status" value="1"/>
</dbReference>
<dbReference type="AlphaFoldDB" id="A0A1H8FZZ7"/>
<evidence type="ECO:0000259" key="3">
    <source>
        <dbReference type="PROSITE" id="PS51918"/>
    </source>
</evidence>
<feature type="domain" description="Radical SAM core" evidence="3">
    <location>
        <begin position="18"/>
        <end position="252"/>
    </location>
</feature>
<organism evidence="4 5">
    <name type="scientific">Nitrosomonas marina</name>
    <dbReference type="NCBI Taxonomy" id="917"/>
    <lineage>
        <taxon>Bacteria</taxon>
        <taxon>Pseudomonadati</taxon>
        <taxon>Pseudomonadota</taxon>
        <taxon>Betaproteobacteria</taxon>
        <taxon>Nitrosomonadales</taxon>
        <taxon>Nitrosomonadaceae</taxon>
        <taxon>Nitrosomonas</taxon>
    </lineage>
</organism>
<evidence type="ECO:0000256" key="2">
    <source>
        <dbReference type="RuleBase" id="RU364116"/>
    </source>
</evidence>
<accession>A0A1H8FZZ7</accession>
<dbReference type="SMART" id="SM00729">
    <property type="entry name" value="Elp3"/>
    <property type="match status" value="1"/>
</dbReference>
<dbReference type="InterPro" id="IPR006638">
    <property type="entry name" value="Elp3/MiaA/NifB-like_rSAM"/>
</dbReference>
<reference evidence="4 5" key="1">
    <citation type="submission" date="2016-10" db="EMBL/GenBank/DDBJ databases">
        <authorList>
            <person name="de Groot N.N."/>
        </authorList>
    </citation>
    <scope>NUCLEOTIDE SEQUENCE [LARGE SCALE GENOMIC DNA]</scope>
    <source>
        <strain evidence="4 5">Nm22</strain>
    </source>
</reference>
<dbReference type="GO" id="GO:0005737">
    <property type="term" value="C:cytoplasm"/>
    <property type="evidence" value="ECO:0007669"/>
    <property type="project" value="UniProtKB-SubCell"/>
</dbReference>
<comment type="function">
    <text evidence="2">Probably acts as a heme chaperone, transferring heme to an unknown acceptor. Binds one molecule of heme per monomer, possibly covalently. Binds 1 [4Fe-4S] cluster. The cluster is coordinated with 3 cysteines and an exchangeable S-adenosyl-L-methionine.</text>
</comment>
<keyword evidence="2" id="KW-0349">Heme</keyword>
<dbReference type="InterPro" id="IPR007197">
    <property type="entry name" value="rSAM"/>
</dbReference>
<dbReference type="SFLD" id="SFLDS00029">
    <property type="entry name" value="Radical_SAM"/>
    <property type="match status" value="1"/>
</dbReference>
<comment type="subcellular location">
    <subcellularLocation>
        <location evidence="2">Cytoplasm</location>
    </subcellularLocation>
</comment>
<name>A0A1H8FZZ7_9PROT</name>
<keyword evidence="2" id="KW-0963">Cytoplasm</keyword>
<dbReference type="STRING" id="917.SAMN05216326_11847"/>
<keyword evidence="2" id="KW-0949">S-adenosyl-L-methionine</keyword>
<dbReference type="Proteomes" id="UP000199459">
    <property type="component" value="Unassembled WGS sequence"/>
</dbReference>